<sequence>MSLSVSLFSVFVFLFFKVFSSNSNEDVLVFGWQVSGKGTGGWRDRAGWRIRVRSSRAVRSQCKQAHRAQLLLFLALSHFVLRGATAISFRSSCFQTDLQCLRWRVDVWCRI</sequence>
<feature type="signal peptide" evidence="1">
    <location>
        <begin position="1"/>
        <end position="23"/>
    </location>
</feature>
<keyword evidence="1" id="KW-0732">Signal</keyword>
<name>A0A2M4B2A2_9DIPT</name>
<evidence type="ECO:0000313" key="2">
    <source>
        <dbReference type="EMBL" id="MBW47146.1"/>
    </source>
</evidence>
<proteinExistence type="predicted"/>
<reference evidence="2" key="1">
    <citation type="submission" date="2018-01" db="EMBL/GenBank/DDBJ databases">
        <title>An insight into the sialome of Amazonian anophelines.</title>
        <authorList>
            <person name="Ribeiro J.M."/>
            <person name="Scarpassa V."/>
            <person name="Calvo E."/>
        </authorList>
    </citation>
    <scope>NUCLEOTIDE SEQUENCE</scope>
    <source>
        <tissue evidence="2">Salivary glands</tissue>
    </source>
</reference>
<feature type="chain" id="PRO_5014649706" evidence="1">
    <location>
        <begin position="24"/>
        <end position="111"/>
    </location>
</feature>
<accession>A0A2M4B2A2</accession>
<dbReference type="EMBL" id="GGFK01013825">
    <property type="protein sequence ID" value="MBW47146.1"/>
    <property type="molecule type" value="Transcribed_RNA"/>
</dbReference>
<organism evidence="2">
    <name type="scientific">Anopheles triannulatus</name>
    <dbReference type="NCBI Taxonomy" id="58253"/>
    <lineage>
        <taxon>Eukaryota</taxon>
        <taxon>Metazoa</taxon>
        <taxon>Ecdysozoa</taxon>
        <taxon>Arthropoda</taxon>
        <taxon>Hexapoda</taxon>
        <taxon>Insecta</taxon>
        <taxon>Pterygota</taxon>
        <taxon>Neoptera</taxon>
        <taxon>Endopterygota</taxon>
        <taxon>Diptera</taxon>
        <taxon>Nematocera</taxon>
        <taxon>Culicoidea</taxon>
        <taxon>Culicidae</taxon>
        <taxon>Anophelinae</taxon>
        <taxon>Anopheles</taxon>
    </lineage>
</organism>
<evidence type="ECO:0000256" key="1">
    <source>
        <dbReference type="SAM" id="SignalP"/>
    </source>
</evidence>
<protein>
    <submittedName>
        <fullName evidence="2">Putative secreted protein</fullName>
    </submittedName>
</protein>
<dbReference type="AlphaFoldDB" id="A0A2M4B2A2"/>